<comment type="caution">
    <text evidence="1">The sequence shown here is derived from an EMBL/GenBank/DDBJ whole genome shotgun (WGS) entry which is preliminary data.</text>
</comment>
<name>A0A314ZHJ1_PRUYE</name>
<dbReference type="Proteomes" id="UP000250321">
    <property type="component" value="Unassembled WGS sequence"/>
</dbReference>
<keyword evidence="2" id="KW-1185">Reference proteome</keyword>
<sequence length="88" mass="9518">MRSLREQSLNAAKSPAIEVIDPPCLSNKMFFPILDEVKSTVTDPGQSHTSAVAIPNGLPTTVALTLNEGSSPMSMDFHPPGKLFFYVK</sequence>
<gene>
    <name evidence="1" type="ORF">Pyn_37707</name>
</gene>
<evidence type="ECO:0000313" key="2">
    <source>
        <dbReference type="Proteomes" id="UP000250321"/>
    </source>
</evidence>
<dbReference type="OrthoDB" id="1751408at2759"/>
<dbReference type="EMBL" id="PJQY01000198">
    <property type="protein sequence ID" value="PQQ16331.1"/>
    <property type="molecule type" value="Genomic_DNA"/>
</dbReference>
<accession>A0A314ZHJ1</accession>
<evidence type="ECO:0000313" key="1">
    <source>
        <dbReference type="EMBL" id="PQQ16331.1"/>
    </source>
</evidence>
<dbReference type="AlphaFoldDB" id="A0A314ZHJ1"/>
<protein>
    <submittedName>
        <fullName evidence="1">Uncharacterized protein</fullName>
    </submittedName>
</protein>
<proteinExistence type="predicted"/>
<organism evidence="1 2">
    <name type="scientific">Prunus yedoensis var. nudiflora</name>
    <dbReference type="NCBI Taxonomy" id="2094558"/>
    <lineage>
        <taxon>Eukaryota</taxon>
        <taxon>Viridiplantae</taxon>
        <taxon>Streptophyta</taxon>
        <taxon>Embryophyta</taxon>
        <taxon>Tracheophyta</taxon>
        <taxon>Spermatophyta</taxon>
        <taxon>Magnoliopsida</taxon>
        <taxon>eudicotyledons</taxon>
        <taxon>Gunneridae</taxon>
        <taxon>Pentapetalae</taxon>
        <taxon>rosids</taxon>
        <taxon>fabids</taxon>
        <taxon>Rosales</taxon>
        <taxon>Rosaceae</taxon>
        <taxon>Amygdaloideae</taxon>
        <taxon>Amygdaleae</taxon>
        <taxon>Prunus</taxon>
    </lineage>
</organism>
<reference evidence="1 2" key="1">
    <citation type="submission" date="2018-02" db="EMBL/GenBank/DDBJ databases">
        <title>Draft genome of wild Prunus yedoensis var. nudiflora.</title>
        <authorList>
            <person name="Baek S."/>
            <person name="Kim J.-H."/>
            <person name="Choi K."/>
            <person name="Kim G.-B."/>
            <person name="Cho A."/>
            <person name="Jang H."/>
            <person name="Shin C.-H."/>
            <person name="Yu H.-J."/>
            <person name="Mun J.-H."/>
        </authorList>
    </citation>
    <scope>NUCLEOTIDE SEQUENCE [LARGE SCALE GENOMIC DNA]</scope>
    <source>
        <strain evidence="2">cv. Jeju island</strain>
        <tissue evidence="1">Leaf</tissue>
    </source>
</reference>